<dbReference type="Proteomes" id="UP000236725">
    <property type="component" value="Unassembled WGS sequence"/>
</dbReference>
<proteinExistence type="predicted"/>
<accession>A0A8G2F1I1</accession>
<reference evidence="1 2" key="1">
    <citation type="submission" date="2016-10" db="EMBL/GenBank/DDBJ databases">
        <authorList>
            <person name="Varghese N."/>
            <person name="Submissions S."/>
        </authorList>
    </citation>
    <scope>NUCLEOTIDE SEQUENCE [LARGE SCALE GENOMIC DNA]</scope>
    <source>
        <strain evidence="1 2">DSM 29073</strain>
    </source>
</reference>
<gene>
    <name evidence="1" type="ORF">SAMN05444001_10971</name>
</gene>
<organism evidence="1 2">
    <name type="scientific">Parabacteroides chinchillae</name>
    <dbReference type="NCBI Taxonomy" id="871327"/>
    <lineage>
        <taxon>Bacteria</taxon>
        <taxon>Pseudomonadati</taxon>
        <taxon>Bacteroidota</taxon>
        <taxon>Bacteroidia</taxon>
        <taxon>Bacteroidales</taxon>
        <taxon>Tannerellaceae</taxon>
        <taxon>Parabacteroides</taxon>
    </lineage>
</organism>
<comment type="caution">
    <text evidence="1">The sequence shown here is derived from an EMBL/GenBank/DDBJ whole genome shotgun (WGS) entry which is preliminary data.</text>
</comment>
<protein>
    <submittedName>
        <fullName evidence="1">PD-(D/E)XK family member</fullName>
    </submittedName>
</protein>
<keyword evidence="2" id="KW-1185">Reference proteome</keyword>
<dbReference type="AlphaFoldDB" id="A0A8G2F1I1"/>
<sequence length="303" mass="35069">MKNKLFEIFSQNFQPSHFIRFGENRDLNLYLGRDDKNNFALEFRGKYVPVKIVGSDVISVYQGKSADHYVLRFSLENAELLEYFCTFCQDLLDSTVNLKIDDIAYKTLCSRYFAWKKLFKPHSGSLSDTEIIGLIGELLFMKEYMIPQWGITKSLESWMGPERSHKDFSTESEWYEIKAINTGKETVRISSIEQLDGNEDGCLAVYCLEKMSPSFSGIKLNTLVSELMNTMGSPINRETLLSKLSLYNFDFSPEYDNFVYSKVGFSMYKITEHFPRLCRSSVPMSISKVQYDIVLSEIEEFKV</sequence>
<evidence type="ECO:0000313" key="1">
    <source>
        <dbReference type="EMBL" id="SEF90543.1"/>
    </source>
</evidence>
<dbReference type="RefSeq" id="WP_103983424.1">
    <property type="nucleotide sequence ID" value="NZ_FNVS01000009.1"/>
</dbReference>
<dbReference type="Pfam" id="PF14390">
    <property type="entry name" value="DUF4420"/>
    <property type="match status" value="1"/>
</dbReference>
<name>A0A8G2F1I1_9BACT</name>
<dbReference type="InterPro" id="IPR025534">
    <property type="entry name" value="DUF4420"/>
</dbReference>
<evidence type="ECO:0000313" key="2">
    <source>
        <dbReference type="Proteomes" id="UP000236725"/>
    </source>
</evidence>
<dbReference type="EMBL" id="FNVS01000009">
    <property type="protein sequence ID" value="SEF90543.1"/>
    <property type="molecule type" value="Genomic_DNA"/>
</dbReference>